<dbReference type="PANTHER" id="PTHR24373">
    <property type="entry name" value="SLIT RELATED LEUCINE-RICH REPEAT NEURONAL PROTEIN"/>
    <property type="match status" value="1"/>
</dbReference>
<dbReference type="Gene3D" id="3.80.10.10">
    <property type="entry name" value="Ribonuclease Inhibitor"/>
    <property type="match status" value="2"/>
</dbReference>
<evidence type="ECO:0000256" key="2">
    <source>
        <dbReference type="ARBA" id="ARBA00022729"/>
    </source>
</evidence>
<feature type="signal peptide" evidence="4">
    <location>
        <begin position="1"/>
        <end position="15"/>
    </location>
</feature>
<dbReference type="SUPFAM" id="SSF52047">
    <property type="entry name" value="RNI-like"/>
    <property type="match status" value="1"/>
</dbReference>
<evidence type="ECO:0000256" key="1">
    <source>
        <dbReference type="ARBA" id="ARBA00022614"/>
    </source>
</evidence>
<dbReference type="SMART" id="SM00364">
    <property type="entry name" value="LRR_BAC"/>
    <property type="match status" value="4"/>
</dbReference>
<dbReference type="InterPro" id="IPR032675">
    <property type="entry name" value="LRR_dom_sf"/>
</dbReference>
<sequence>MKTFLILFLLGATFADPSAISCPASCNCQVSELRDDLLASSWNPDQDAPKLHPNEAIHLADEDTINFHGLLRTAICVYQSDVKLNAWMAGLPLNLEALTIMQAPGVDKVIFEEHHFQQFPSLVLLDIQAVANASSVVLKSNCLRPLRNLKFLSLKNIRFQGQPDVAPPPPPQYVIPDLGPDLTQWKIQQPVQPMEINFVAHDEPMPYSEYKAAIEHADMTIFSGLERLEVLRIESCGMTEIKWQMFQGLRSLEWLSLEKNELLYIPDFAFYGAPHLKRLSLAHNRILTMHFRNLAGLLELERLDMSDNNLSYLSELSLPPFPKLLEADFRNNPIENIYKSTFEVMNRTETLFLGGDQKLRIEVGGLSGLDSLRTLTISNAKLRVLDLSTLKGARRLRKLKIQGQVEEIAYDAFSAASKLEQLILRHCQTKRISMDAFYGLFGLSILDLSNNQLTSLPNGIFDQLTSLKELQLQNNLFTTLPEDIFLKLSAKMIRLDGNPWHCSCAMREWRPMSVNKVKVPVDRTLQSADPKGGVGMTVQTYQYRFEKRAAPKCKTPLQYEGWSVFHALRKELKCTLSEAKIESINRRRLEAKKILDLKRNQVEAQVAEQRAPVPEAVDKNETVTVPQAIATTEPITKVPLKEMSNKISNELPEDIALPKNEHSNELVPIALGVGTPRQVEHNGKVITLSKKAYKLDLERKRQEKYKRLQQAELSQNTP</sequence>
<evidence type="ECO:0000256" key="4">
    <source>
        <dbReference type="SAM" id="SignalP"/>
    </source>
</evidence>
<evidence type="ECO:0000313" key="6">
    <source>
        <dbReference type="Proteomes" id="UP000494165"/>
    </source>
</evidence>
<comment type="caution">
    <text evidence="5">The sequence shown here is derived from an EMBL/GenBank/DDBJ whole genome shotgun (WGS) entry which is preliminary data.</text>
</comment>
<proteinExistence type="predicted"/>
<keyword evidence="6" id="KW-1185">Reference proteome</keyword>
<keyword evidence="1" id="KW-0433">Leucine-rich repeat</keyword>
<dbReference type="GO" id="GO:0005615">
    <property type="term" value="C:extracellular space"/>
    <property type="evidence" value="ECO:0007669"/>
    <property type="project" value="TreeGrafter"/>
</dbReference>
<evidence type="ECO:0008006" key="7">
    <source>
        <dbReference type="Google" id="ProtNLM"/>
    </source>
</evidence>
<feature type="chain" id="PRO_5035873767" description="LRRCT domain-containing protein" evidence="4">
    <location>
        <begin position="16"/>
        <end position="718"/>
    </location>
</feature>
<keyword evidence="2 4" id="KW-0732">Signal</keyword>
<dbReference type="OrthoDB" id="2020019at2759"/>
<dbReference type="Pfam" id="PF13855">
    <property type="entry name" value="LRR_8"/>
    <property type="match status" value="2"/>
</dbReference>
<dbReference type="InterPro" id="IPR003591">
    <property type="entry name" value="Leu-rich_rpt_typical-subtyp"/>
</dbReference>
<gene>
    <name evidence="5" type="ORF">CLODIP_2_CD06610</name>
</gene>
<dbReference type="EMBL" id="CADEPI010000022">
    <property type="protein sequence ID" value="CAB3365896.1"/>
    <property type="molecule type" value="Genomic_DNA"/>
</dbReference>
<protein>
    <recommendedName>
        <fullName evidence="7">LRRCT domain-containing protein</fullName>
    </recommendedName>
</protein>
<dbReference type="PROSITE" id="PS51450">
    <property type="entry name" value="LRR"/>
    <property type="match status" value="3"/>
</dbReference>
<dbReference type="InterPro" id="IPR050328">
    <property type="entry name" value="Dev_Immune_Receptor"/>
</dbReference>
<evidence type="ECO:0000256" key="3">
    <source>
        <dbReference type="ARBA" id="ARBA00022737"/>
    </source>
</evidence>
<dbReference type="SUPFAM" id="SSF52058">
    <property type="entry name" value="L domain-like"/>
    <property type="match status" value="1"/>
</dbReference>
<evidence type="ECO:0000313" key="5">
    <source>
        <dbReference type="EMBL" id="CAB3365896.1"/>
    </source>
</evidence>
<dbReference type="PANTHER" id="PTHR24373:SF370">
    <property type="entry name" value="FISH-LIPS, ISOFORM E"/>
    <property type="match status" value="1"/>
</dbReference>
<dbReference type="FunFam" id="3.80.10.10:FF:001360">
    <property type="entry name" value="Uncharacterized protein"/>
    <property type="match status" value="1"/>
</dbReference>
<organism evidence="5 6">
    <name type="scientific">Cloeon dipterum</name>
    <dbReference type="NCBI Taxonomy" id="197152"/>
    <lineage>
        <taxon>Eukaryota</taxon>
        <taxon>Metazoa</taxon>
        <taxon>Ecdysozoa</taxon>
        <taxon>Arthropoda</taxon>
        <taxon>Hexapoda</taxon>
        <taxon>Insecta</taxon>
        <taxon>Pterygota</taxon>
        <taxon>Palaeoptera</taxon>
        <taxon>Ephemeroptera</taxon>
        <taxon>Pisciforma</taxon>
        <taxon>Baetidae</taxon>
        <taxon>Cloeon</taxon>
    </lineage>
</organism>
<dbReference type="InterPro" id="IPR001611">
    <property type="entry name" value="Leu-rich_rpt"/>
</dbReference>
<dbReference type="Proteomes" id="UP000494165">
    <property type="component" value="Unassembled WGS sequence"/>
</dbReference>
<keyword evidence="3" id="KW-0677">Repeat</keyword>
<dbReference type="SMART" id="SM00369">
    <property type="entry name" value="LRR_TYP"/>
    <property type="match status" value="7"/>
</dbReference>
<dbReference type="AlphaFoldDB" id="A0A8S1C9A4"/>
<dbReference type="GO" id="GO:0031012">
    <property type="term" value="C:extracellular matrix"/>
    <property type="evidence" value="ECO:0007669"/>
    <property type="project" value="TreeGrafter"/>
</dbReference>
<name>A0A8S1C9A4_9INSE</name>
<accession>A0A8S1C9A4</accession>
<reference evidence="5 6" key="1">
    <citation type="submission" date="2020-04" db="EMBL/GenBank/DDBJ databases">
        <authorList>
            <person name="Alioto T."/>
            <person name="Alioto T."/>
            <person name="Gomez Garrido J."/>
        </authorList>
    </citation>
    <scope>NUCLEOTIDE SEQUENCE [LARGE SCALE GENOMIC DNA]</scope>
</reference>